<dbReference type="GO" id="GO:0016747">
    <property type="term" value="F:acyltransferase activity, transferring groups other than amino-acyl groups"/>
    <property type="evidence" value="ECO:0007669"/>
    <property type="project" value="InterPro"/>
</dbReference>
<proteinExistence type="predicted"/>
<dbReference type="InterPro" id="IPR000182">
    <property type="entry name" value="GNAT_dom"/>
</dbReference>
<dbReference type="InterPro" id="IPR016181">
    <property type="entry name" value="Acyl_CoA_acyltransferase"/>
</dbReference>
<organism evidence="4 5">
    <name type="scientific">Saccharothrix syringae</name>
    <name type="common">Nocardiopsis syringae</name>
    <dbReference type="NCBI Taxonomy" id="103733"/>
    <lineage>
        <taxon>Bacteria</taxon>
        <taxon>Bacillati</taxon>
        <taxon>Actinomycetota</taxon>
        <taxon>Actinomycetes</taxon>
        <taxon>Pseudonocardiales</taxon>
        <taxon>Pseudonocardiaceae</taxon>
        <taxon>Saccharothrix</taxon>
    </lineage>
</organism>
<evidence type="ECO:0000259" key="3">
    <source>
        <dbReference type="PROSITE" id="PS51186"/>
    </source>
</evidence>
<dbReference type="OrthoDB" id="5243635at2"/>
<reference evidence="5" key="1">
    <citation type="journal article" date="2021" name="Curr. Microbiol.">
        <title>Complete genome of nocamycin-producing strain Saccharothrix syringae NRRL B-16468 reveals the biosynthetic potential for secondary metabolites.</title>
        <authorList>
            <person name="Mo X."/>
            <person name="Yang S."/>
        </authorList>
    </citation>
    <scope>NUCLEOTIDE SEQUENCE [LARGE SCALE GENOMIC DNA]</scope>
    <source>
        <strain evidence="5">ATCC 51364 / DSM 43886 / JCM 6844 / KCTC 9398 / NBRC 14523 / NRRL B-16468 / INA 2240</strain>
    </source>
</reference>
<protein>
    <submittedName>
        <fullName evidence="4">GNAT family N-acetyltransferase</fullName>
    </submittedName>
</protein>
<feature type="domain" description="N-acetyltransferase" evidence="3">
    <location>
        <begin position="27"/>
        <end position="177"/>
    </location>
</feature>
<name>A0A5Q0GTG9_SACSY</name>
<sequence>MTFSKGGQTAPGQPGRWWRVTGGVETITVRAPRADDRWPLVDVHVRARRSYYEGYLPEEELADWERAIRATGYDFTRPGRVWLCADLDGGPVGFALVTPDGELLQLQVDPAHWGRGVGHALHEAALAELRGLGLTTARLDVFAGNERARAFYTAHGWREVGRTDEAPAHVRMARDLHL</sequence>
<dbReference type="AlphaFoldDB" id="A0A5Q0GTG9"/>
<evidence type="ECO:0000256" key="2">
    <source>
        <dbReference type="ARBA" id="ARBA00023315"/>
    </source>
</evidence>
<dbReference type="KEGG" id="ssyi:EKG83_07065"/>
<accession>A0A5Q0GTG9</accession>
<dbReference type="Gene3D" id="3.40.630.30">
    <property type="match status" value="1"/>
</dbReference>
<dbReference type="PROSITE" id="PS51186">
    <property type="entry name" value="GNAT"/>
    <property type="match status" value="1"/>
</dbReference>
<dbReference type="Pfam" id="PF00583">
    <property type="entry name" value="Acetyltransf_1"/>
    <property type="match status" value="1"/>
</dbReference>
<dbReference type="PANTHER" id="PTHR43877">
    <property type="entry name" value="AMINOALKYLPHOSPHONATE N-ACETYLTRANSFERASE-RELATED-RELATED"/>
    <property type="match status" value="1"/>
</dbReference>
<evidence type="ECO:0000313" key="4">
    <source>
        <dbReference type="EMBL" id="QFZ17259.1"/>
    </source>
</evidence>
<evidence type="ECO:0000256" key="1">
    <source>
        <dbReference type="ARBA" id="ARBA00022679"/>
    </source>
</evidence>
<evidence type="ECO:0000313" key="5">
    <source>
        <dbReference type="Proteomes" id="UP000325787"/>
    </source>
</evidence>
<dbReference type="InterPro" id="IPR050832">
    <property type="entry name" value="Bact_Acetyltransf"/>
</dbReference>
<dbReference type="CDD" id="cd04301">
    <property type="entry name" value="NAT_SF"/>
    <property type="match status" value="1"/>
</dbReference>
<dbReference type="Proteomes" id="UP000325787">
    <property type="component" value="Chromosome"/>
</dbReference>
<keyword evidence="5" id="KW-1185">Reference proteome</keyword>
<gene>
    <name evidence="4" type="ORF">EKG83_07065</name>
</gene>
<keyword evidence="2" id="KW-0012">Acyltransferase</keyword>
<dbReference type="SUPFAM" id="SSF55729">
    <property type="entry name" value="Acyl-CoA N-acyltransferases (Nat)"/>
    <property type="match status" value="1"/>
</dbReference>
<dbReference type="EMBL" id="CP034550">
    <property type="protein sequence ID" value="QFZ17259.1"/>
    <property type="molecule type" value="Genomic_DNA"/>
</dbReference>
<keyword evidence="1 4" id="KW-0808">Transferase</keyword>